<sequence length="1165" mass="134453">MDLQNESVFTLAIKCSNKHLSPTEFVNLYKEFYNEKFASVFEKEEENEETENQQQQQHGTQEDPKGENIKPKKLYASPNEKVNNIHTDEQNSSIKKTGSDADINNKSQHDDSISKNINNERRKLMDILSDDFVKIFNCDQPFLLADYAIEIIFINYDSDLVHSFMPKLTAVNLSSIIDSLNKDLSTIIIPNMLNGKLLSSYNNNNDKNQLILALAKFLHSMLKLSSIPIVIQTNPYKDNFISLMSEVFKINRLLHKKISNAADSKLIFKDLDSYSNKDNKLSQGSYLHSFTQQSLLPDFATTPSLTSPQFIPSPLSTVKTPISNHSMHHTSTNKYTNMKLIRYYKNLWLNSKIMNWETFNDNFLSKYSSISSYVFHKPTTVMSPQNNETILTDLIETSFICFAQYVSNKQYHRSNSNLNLLERQWMIFICKHLPLLILQHCPDNPQIVVNALESIDTKVIKAIKSYYSEKEDIRNRNEDLFDDFSVTSFDIRHDFIKSLIMLGLQPPTLINEFLREDQLIDPKTLQTSDDVLITTSQGFQEPLSNITNFLLNSLNSLEIEAVGNLNNEPINGIQQLLNGFENIAPTKQREISLTIVNILHQAIENCDHPKISKLCSLLVFNFSHSLTFIFTYCSPKGIIEMLMKFIDNLWDKSVKLKKEDGENSEENNELSFSFNWVLLLLLSCYKNYNISLRDIALTSPNLKLEGSFCIKYLSKIPEILDDFSINVEDKQNPEVQTQSHNLVQSWLTDLFINGSLSDKLTNNTDTKQLAELLPFILKQVFYAIEMNVINDINVIISGLEYFLQPFMIVGLLKVMFWFSEYLIYLYNEPISDELLQRILTTINSIINPPTLNEDTKAFHNAVLRINAVSTLSILRKFKERQAQSNYGVYSSDFQDRSVLDLLIEKFTNVLNISPVYNVDPRVFLNDSMYSQQKPISYGKLSILNENPINKIMANQINSFWNLHSSTYYNLDFLKEIIKLVTPKNFLYDVLETLDYKLKTFGVPVARNKMSSIESEQVLEYFLYFLVLHDCESQWDAASMINLLTENSNEKNIDNTIKEETIEKQDIQPKTETIPDDDFDMLFGENETSTQGINNDILPAGMELGDNSKKLSEFNALKRDSFGILLHELKPQQEEAYHNKELSKEEYEKFNKIYTLYLNMLKTCVF</sequence>
<comment type="caution">
    <text evidence="11">The sequence shown here is derived from an EMBL/GenBank/DDBJ whole genome shotgun (WGS) entry which is preliminary data.</text>
</comment>
<evidence type="ECO:0000256" key="2">
    <source>
        <dbReference type="ARBA" id="ARBA00008782"/>
    </source>
</evidence>
<keyword evidence="5 9" id="KW-0010">Activator</keyword>
<evidence type="ECO:0000256" key="10">
    <source>
        <dbReference type="SAM" id="MobiDB-lite"/>
    </source>
</evidence>
<evidence type="ECO:0000256" key="9">
    <source>
        <dbReference type="RuleBase" id="RU364142"/>
    </source>
</evidence>
<evidence type="ECO:0000256" key="3">
    <source>
        <dbReference type="ARBA" id="ARBA00020628"/>
    </source>
</evidence>
<evidence type="ECO:0000313" key="12">
    <source>
        <dbReference type="Proteomes" id="UP001306508"/>
    </source>
</evidence>
<feature type="compositionally biased region" description="Basic and acidic residues" evidence="10">
    <location>
        <begin position="60"/>
        <end position="70"/>
    </location>
</feature>
<proteinExistence type="inferred from homology"/>
<evidence type="ECO:0000256" key="7">
    <source>
        <dbReference type="ARBA" id="ARBA00023242"/>
    </source>
</evidence>
<organism evidence="11 12">
    <name type="scientific">Arxiozyma heterogenica</name>
    <dbReference type="NCBI Taxonomy" id="278026"/>
    <lineage>
        <taxon>Eukaryota</taxon>
        <taxon>Fungi</taxon>
        <taxon>Dikarya</taxon>
        <taxon>Ascomycota</taxon>
        <taxon>Saccharomycotina</taxon>
        <taxon>Saccharomycetes</taxon>
        <taxon>Saccharomycetales</taxon>
        <taxon>Saccharomycetaceae</taxon>
        <taxon>Arxiozyma</taxon>
    </lineage>
</organism>
<dbReference type="PANTHER" id="PTHR35784:SF1">
    <property type="entry name" value="MEDIATOR OF RNA POLYMERASE II TRANSCRIPTION SUBUNIT 5"/>
    <property type="match status" value="1"/>
</dbReference>
<evidence type="ECO:0000256" key="8">
    <source>
        <dbReference type="ARBA" id="ARBA00031256"/>
    </source>
</evidence>
<dbReference type="PANTHER" id="PTHR35784">
    <property type="entry name" value="MEDIATOR OF RNA POLYMERASE II TRANSCRIPTION SUBUNIT 5"/>
    <property type="match status" value="1"/>
</dbReference>
<accession>A0AAN7WTN7</accession>
<dbReference type="Proteomes" id="UP001306508">
    <property type="component" value="Unassembled WGS sequence"/>
</dbReference>
<keyword evidence="12" id="KW-1185">Reference proteome</keyword>
<evidence type="ECO:0000256" key="6">
    <source>
        <dbReference type="ARBA" id="ARBA00023163"/>
    </source>
</evidence>
<name>A0AAN7WTN7_9SACH</name>
<dbReference type="GO" id="GO:0016592">
    <property type="term" value="C:mediator complex"/>
    <property type="evidence" value="ECO:0007669"/>
    <property type="project" value="InterPro"/>
</dbReference>
<dbReference type="GO" id="GO:0003712">
    <property type="term" value="F:transcription coregulator activity"/>
    <property type="evidence" value="ECO:0007669"/>
    <property type="project" value="InterPro"/>
</dbReference>
<dbReference type="AlphaFoldDB" id="A0AAN7WTN7"/>
<comment type="subcellular location">
    <subcellularLocation>
        <location evidence="1 9">Nucleus</location>
    </subcellularLocation>
</comment>
<evidence type="ECO:0000313" key="11">
    <source>
        <dbReference type="EMBL" id="KAK5781063.1"/>
    </source>
</evidence>
<evidence type="ECO:0000256" key="5">
    <source>
        <dbReference type="ARBA" id="ARBA00023159"/>
    </source>
</evidence>
<keyword evidence="4 9" id="KW-0805">Transcription regulation</keyword>
<protein>
    <recommendedName>
        <fullName evidence="3 9">Mediator of RNA polymerase II transcription subunit 5</fullName>
    </recommendedName>
    <alternativeName>
        <fullName evidence="8 9">Mediator complex subunit 5</fullName>
    </alternativeName>
</protein>
<reference evidence="12" key="1">
    <citation type="submission" date="2023-07" db="EMBL/GenBank/DDBJ databases">
        <title>A draft genome of Kazachstania heterogenica Y-27499.</title>
        <authorList>
            <person name="Donic C."/>
            <person name="Kralova J.S."/>
            <person name="Fidel L."/>
            <person name="Ben-Dor S."/>
            <person name="Jung S."/>
        </authorList>
    </citation>
    <scope>NUCLEOTIDE SEQUENCE [LARGE SCALE GENOMIC DNA]</scope>
    <source>
        <strain evidence="12">Y27499</strain>
    </source>
</reference>
<comment type="subunit">
    <text evidence="9">Component of the Mediator complex.</text>
</comment>
<comment type="similarity">
    <text evidence="2 9">Belongs to the Mediator complex subunit 5 family.</text>
</comment>
<keyword evidence="6 9" id="KW-0804">Transcription</keyword>
<feature type="region of interest" description="Disordered" evidence="10">
    <location>
        <begin position="42"/>
        <end position="115"/>
    </location>
</feature>
<gene>
    <name evidence="9" type="primary">MED5</name>
    <name evidence="11" type="ORF">RI543_001454</name>
</gene>
<comment type="function">
    <text evidence="9">Component of the Mediator complex, a coactivator involved in the regulated transcription of nearly all RNA polymerase II-dependent genes. Mediator functions as a bridge to convey information from gene-specific regulatory proteins to the basal RNA polymerase II transcription machinery. Mediator is recruited to promoters by direct interactions with regulatory proteins and serves as a scaffold for the assembly of a functional preinitiation complex with RNA polymerase II and the general transcription factors.</text>
</comment>
<dbReference type="EMBL" id="JAWIZZ010000038">
    <property type="protein sequence ID" value="KAK5781063.1"/>
    <property type="molecule type" value="Genomic_DNA"/>
</dbReference>
<evidence type="ECO:0000256" key="4">
    <source>
        <dbReference type="ARBA" id="ARBA00023015"/>
    </source>
</evidence>
<dbReference type="Pfam" id="PF08689">
    <property type="entry name" value="Med5"/>
    <property type="match status" value="2"/>
</dbReference>
<dbReference type="InterPro" id="IPR014801">
    <property type="entry name" value="Mediator_Med5_fun"/>
</dbReference>
<feature type="compositionally biased region" description="Polar residues" evidence="10">
    <location>
        <begin position="80"/>
        <end position="106"/>
    </location>
</feature>
<evidence type="ECO:0000256" key="1">
    <source>
        <dbReference type="ARBA" id="ARBA00004123"/>
    </source>
</evidence>
<keyword evidence="7 9" id="KW-0539">Nucleus</keyword>
<dbReference type="GO" id="GO:0006357">
    <property type="term" value="P:regulation of transcription by RNA polymerase II"/>
    <property type="evidence" value="ECO:0007669"/>
    <property type="project" value="InterPro"/>
</dbReference>